<feature type="compositionally biased region" description="Pro residues" evidence="1">
    <location>
        <begin position="39"/>
        <end position="53"/>
    </location>
</feature>
<keyword evidence="4" id="KW-1185">Reference proteome</keyword>
<feature type="region of interest" description="Disordered" evidence="1">
    <location>
        <begin position="17"/>
        <end position="53"/>
    </location>
</feature>
<dbReference type="STRING" id="1442368.A0A0D2EML1"/>
<keyword evidence="2" id="KW-0472">Membrane</keyword>
<protein>
    <submittedName>
        <fullName evidence="3">Uncharacterized protein</fullName>
    </submittedName>
</protein>
<dbReference type="GeneID" id="25309864"/>
<keyword evidence="2" id="KW-0812">Transmembrane</keyword>
<accession>A0A0D2EML1</accession>
<name>A0A0D2EML1_9EURO</name>
<dbReference type="Proteomes" id="UP000053029">
    <property type="component" value="Unassembled WGS sequence"/>
</dbReference>
<feature type="transmembrane region" description="Helical" evidence="2">
    <location>
        <begin position="215"/>
        <end position="232"/>
    </location>
</feature>
<feature type="transmembrane region" description="Helical" evidence="2">
    <location>
        <begin position="155"/>
        <end position="173"/>
    </location>
</feature>
<organism evidence="3 4">
    <name type="scientific">Fonsecaea pedrosoi CBS 271.37</name>
    <dbReference type="NCBI Taxonomy" id="1442368"/>
    <lineage>
        <taxon>Eukaryota</taxon>
        <taxon>Fungi</taxon>
        <taxon>Dikarya</taxon>
        <taxon>Ascomycota</taxon>
        <taxon>Pezizomycotina</taxon>
        <taxon>Eurotiomycetes</taxon>
        <taxon>Chaetothyriomycetidae</taxon>
        <taxon>Chaetothyriales</taxon>
        <taxon>Herpotrichiellaceae</taxon>
        <taxon>Fonsecaea</taxon>
    </lineage>
</organism>
<feature type="transmembrane region" description="Helical" evidence="2">
    <location>
        <begin position="338"/>
        <end position="359"/>
    </location>
</feature>
<dbReference type="RefSeq" id="XP_013279440.1">
    <property type="nucleotide sequence ID" value="XM_013423986.1"/>
</dbReference>
<keyword evidence="2" id="KW-1133">Transmembrane helix</keyword>
<dbReference type="VEuPathDB" id="FungiDB:Z517_10374"/>
<reference evidence="3 4" key="1">
    <citation type="submission" date="2015-01" db="EMBL/GenBank/DDBJ databases">
        <title>The Genome Sequence of Fonsecaea pedrosoi CBS 271.37.</title>
        <authorList>
            <consortium name="The Broad Institute Genomics Platform"/>
            <person name="Cuomo C."/>
            <person name="de Hoog S."/>
            <person name="Gorbushina A."/>
            <person name="Stielow B."/>
            <person name="Teixiera M."/>
            <person name="Abouelleil A."/>
            <person name="Chapman S.B."/>
            <person name="Priest M."/>
            <person name="Young S.K."/>
            <person name="Wortman J."/>
            <person name="Nusbaum C."/>
            <person name="Birren B."/>
        </authorList>
    </citation>
    <scope>NUCLEOTIDE SEQUENCE [LARGE SCALE GENOMIC DNA]</scope>
    <source>
        <strain evidence="3 4">CBS 271.37</strain>
    </source>
</reference>
<feature type="transmembrane region" description="Helical" evidence="2">
    <location>
        <begin position="69"/>
        <end position="97"/>
    </location>
</feature>
<dbReference type="AlphaFoldDB" id="A0A0D2EML1"/>
<sequence>MPSIEEYLLKEPQLNVHSLNSSKDDLPRPYESQFQSQPVSPPPPPPPPNALPPKPLRPLRKYCTVRNGLITFGVFLVYVACIIGSVLPGLIAGFPFYTLLDIFGNRRLAVRLFPCDPSLYSGRFAINLAWGSFTYTSVKILDAGLNLILGRGSQVFLSWLSYHLFSMAILRILQKERVPLQLYTAMAFDTTSIKGAWYQLRAVTKVDTVRARVTLIWLAVSVAYLIALPTLLDLTTGYMVEYKTMVNITTAGDSTYKLIELDYDQLDRISLDAHCASSGGCRVDYPGQFTDVLIAGQNMSFKAFVDDNYNWVMQTDETPRGILQCVPSTTYQWGLSSGYLWIVCALTNFWIAGMFAVWIDSFRNGILWRSGRGFGRYRNIIDIAEHLQARFGHDLCGYTHEELEKKVDALDPVGIEVLAEGEWAHIRLSQNPGGQHLLCTPGLQYGGIGRLNNRRVSATWPLPGRGL</sequence>
<dbReference type="OrthoDB" id="3903561at2759"/>
<evidence type="ECO:0000313" key="4">
    <source>
        <dbReference type="Proteomes" id="UP000053029"/>
    </source>
</evidence>
<evidence type="ECO:0000256" key="1">
    <source>
        <dbReference type="SAM" id="MobiDB-lite"/>
    </source>
</evidence>
<dbReference type="EMBL" id="KN846975">
    <property type="protein sequence ID" value="KIW75632.1"/>
    <property type="molecule type" value="Genomic_DNA"/>
</dbReference>
<evidence type="ECO:0000256" key="2">
    <source>
        <dbReference type="SAM" id="Phobius"/>
    </source>
</evidence>
<proteinExistence type="predicted"/>
<dbReference type="HOGENOM" id="CLU_585312_0_0_1"/>
<gene>
    <name evidence="3" type="ORF">Z517_10374</name>
</gene>
<evidence type="ECO:0000313" key="3">
    <source>
        <dbReference type="EMBL" id="KIW75632.1"/>
    </source>
</evidence>